<dbReference type="AlphaFoldDB" id="A0A430AKZ5"/>
<evidence type="ECO:0000259" key="1">
    <source>
        <dbReference type="SMART" id="SM00871"/>
    </source>
</evidence>
<evidence type="ECO:0000313" key="3">
    <source>
        <dbReference type="Proteomes" id="UP000288669"/>
    </source>
</evidence>
<dbReference type="Pfam" id="PF06445">
    <property type="entry name" value="GyrI-like"/>
    <property type="match status" value="1"/>
</dbReference>
<dbReference type="Gene3D" id="3.20.80.10">
    <property type="entry name" value="Regulatory factor, effector binding domain"/>
    <property type="match status" value="1"/>
</dbReference>
<name>A0A430AKZ5_9ENTE</name>
<reference evidence="2 3" key="1">
    <citation type="submission" date="2017-05" db="EMBL/GenBank/DDBJ databases">
        <title>Vagococcus spp. assemblies.</title>
        <authorList>
            <person name="Gulvik C.A."/>
        </authorList>
    </citation>
    <scope>NUCLEOTIDE SEQUENCE [LARGE SCALE GENOMIC DNA]</scope>
    <source>
        <strain evidence="2 3">DSM 24756</strain>
    </source>
</reference>
<keyword evidence="3" id="KW-1185">Reference proteome</keyword>
<gene>
    <name evidence="2" type="ORF">CBF30_05980</name>
</gene>
<dbReference type="InterPro" id="IPR010499">
    <property type="entry name" value="AraC_E-bd"/>
</dbReference>
<feature type="domain" description="AraC effector-binding" evidence="1">
    <location>
        <begin position="1"/>
        <end position="147"/>
    </location>
</feature>
<dbReference type="SUPFAM" id="SSF55136">
    <property type="entry name" value="Probable bacterial effector-binding domain"/>
    <property type="match status" value="1"/>
</dbReference>
<dbReference type="InterPro" id="IPR050908">
    <property type="entry name" value="SmbC-like"/>
</dbReference>
<protein>
    <recommendedName>
        <fullName evidence="1">AraC effector-binding domain-containing protein</fullName>
    </recommendedName>
</protein>
<dbReference type="PANTHER" id="PTHR40055">
    <property type="entry name" value="TRANSCRIPTIONAL REGULATOR YGIV-RELATED"/>
    <property type="match status" value="1"/>
</dbReference>
<proteinExistence type="predicted"/>
<dbReference type="InterPro" id="IPR029442">
    <property type="entry name" value="GyrI-like"/>
</dbReference>
<evidence type="ECO:0000313" key="2">
    <source>
        <dbReference type="EMBL" id="RSU08768.1"/>
    </source>
</evidence>
<dbReference type="Proteomes" id="UP000288669">
    <property type="component" value="Unassembled WGS sequence"/>
</dbReference>
<sequence>MNYSIEVLPSTKVFYKRRVGSYGIENYTLMEALKASLKREELFSENIVIYGIALDNPKKISPDHYRYDVAVESDISLPNMKTRNLDSGEYAIFQIDHTMDAISAFWSTFPSLLNKGSYIIDLSRPILERYNVNLINKGRCEMLVPIKI</sequence>
<accession>A0A430AKZ5</accession>
<comment type="caution">
    <text evidence="2">The sequence shown here is derived from an EMBL/GenBank/DDBJ whole genome shotgun (WGS) entry which is preliminary data.</text>
</comment>
<dbReference type="OrthoDB" id="5337216at2"/>
<dbReference type="RefSeq" id="WP_126823688.1">
    <property type="nucleotide sequence ID" value="NZ_JBHLWU010000001.1"/>
</dbReference>
<organism evidence="2 3">
    <name type="scientific">Vagococcus entomophilus</name>
    <dbReference type="NCBI Taxonomy" id="1160095"/>
    <lineage>
        <taxon>Bacteria</taxon>
        <taxon>Bacillati</taxon>
        <taxon>Bacillota</taxon>
        <taxon>Bacilli</taxon>
        <taxon>Lactobacillales</taxon>
        <taxon>Enterococcaceae</taxon>
        <taxon>Vagococcus</taxon>
    </lineage>
</organism>
<dbReference type="InterPro" id="IPR011256">
    <property type="entry name" value="Reg_factor_effector_dom_sf"/>
</dbReference>
<dbReference type="EMBL" id="NGJZ01000001">
    <property type="protein sequence ID" value="RSU08768.1"/>
    <property type="molecule type" value="Genomic_DNA"/>
</dbReference>
<dbReference type="PANTHER" id="PTHR40055:SF1">
    <property type="entry name" value="TRANSCRIPTIONAL REGULATOR YGIV-RELATED"/>
    <property type="match status" value="1"/>
</dbReference>
<dbReference type="SMART" id="SM00871">
    <property type="entry name" value="AraC_E_bind"/>
    <property type="match status" value="1"/>
</dbReference>